<dbReference type="AlphaFoldDB" id="A0A1R3TAK2"/>
<evidence type="ECO:0000313" key="1">
    <source>
        <dbReference type="EMBL" id="SCD20624.1"/>
    </source>
</evidence>
<protein>
    <submittedName>
        <fullName evidence="1">Uncharacterized protein</fullName>
    </submittedName>
</protein>
<keyword evidence="2" id="KW-1185">Reference proteome</keyword>
<evidence type="ECO:0000313" key="2">
    <source>
        <dbReference type="Proteomes" id="UP000187464"/>
    </source>
</evidence>
<sequence>MSIPLHFSIRENICHCGGKLIQIEQLKKVYKPLFSTLFLPERDQKVYTSGRSSDLLLLLRFLPGLSSTLSQERVQASGCEYCAKVLCRAYSSGNCCRLSRHSLFILFAAFVILFHWRYHPAWSIGSRLTP</sequence>
<organism evidence="1 2">
    <name type="scientific">Proteiniphilum saccharofermentans</name>
    <dbReference type="NCBI Taxonomy" id="1642647"/>
    <lineage>
        <taxon>Bacteria</taxon>
        <taxon>Pseudomonadati</taxon>
        <taxon>Bacteroidota</taxon>
        <taxon>Bacteroidia</taxon>
        <taxon>Bacteroidales</taxon>
        <taxon>Dysgonomonadaceae</taxon>
        <taxon>Proteiniphilum</taxon>
    </lineage>
</organism>
<reference evidence="1 2" key="1">
    <citation type="submission" date="2016-08" db="EMBL/GenBank/DDBJ databases">
        <authorList>
            <person name="Seilhamer J.J."/>
        </authorList>
    </citation>
    <scope>NUCLEOTIDE SEQUENCE [LARGE SCALE GENOMIC DNA]</scope>
    <source>
        <strain evidence="1">M3/6</strain>
    </source>
</reference>
<accession>A0A1R3TAK2</accession>
<dbReference type="STRING" id="1642647.PSM36_1808"/>
<name>A0A1R3TAK2_9BACT</name>
<dbReference type="EMBL" id="LT605205">
    <property type="protein sequence ID" value="SCD20624.1"/>
    <property type="molecule type" value="Genomic_DNA"/>
</dbReference>
<dbReference type="KEGG" id="psac:PSM36_1808"/>
<dbReference type="Proteomes" id="UP000187464">
    <property type="component" value="Chromosome I"/>
</dbReference>
<gene>
    <name evidence="1" type="ORF">PSM36_1808</name>
</gene>
<proteinExistence type="predicted"/>